<keyword evidence="2" id="KW-1185">Reference proteome</keyword>
<accession>A0A392RJ23</accession>
<feature type="non-terminal residue" evidence="1">
    <location>
        <position position="1"/>
    </location>
</feature>
<name>A0A392RJ23_9FABA</name>
<dbReference type="Proteomes" id="UP000265520">
    <property type="component" value="Unassembled WGS sequence"/>
</dbReference>
<comment type="caution">
    <text evidence="1">The sequence shown here is derived from an EMBL/GenBank/DDBJ whole genome shotgun (WGS) entry which is preliminary data.</text>
</comment>
<dbReference type="AlphaFoldDB" id="A0A392RJ23"/>
<sequence length="53" mass="5831">NVFPDFVEEVDQGVRLYGYNFGPGQWQSNRGIPAREGPKTRGSAFSVPLFVSG</sequence>
<dbReference type="EMBL" id="LXQA010235290">
    <property type="protein sequence ID" value="MCI36588.1"/>
    <property type="molecule type" value="Genomic_DNA"/>
</dbReference>
<organism evidence="1 2">
    <name type="scientific">Trifolium medium</name>
    <dbReference type="NCBI Taxonomy" id="97028"/>
    <lineage>
        <taxon>Eukaryota</taxon>
        <taxon>Viridiplantae</taxon>
        <taxon>Streptophyta</taxon>
        <taxon>Embryophyta</taxon>
        <taxon>Tracheophyta</taxon>
        <taxon>Spermatophyta</taxon>
        <taxon>Magnoliopsida</taxon>
        <taxon>eudicotyledons</taxon>
        <taxon>Gunneridae</taxon>
        <taxon>Pentapetalae</taxon>
        <taxon>rosids</taxon>
        <taxon>fabids</taxon>
        <taxon>Fabales</taxon>
        <taxon>Fabaceae</taxon>
        <taxon>Papilionoideae</taxon>
        <taxon>50 kb inversion clade</taxon>
        <taxon>NPAAA clade</taxon>
        <taxon>Hologalegina</taxon>
        <taxon>IRL clade</taxon>
        <taxon>Trifolieae</taxon>
        <taxon>Trifolium</taxon>
    </lineage>
</organism>
<protein>
    <submittedName>
        <fullName evidence="1">Uncharacterized protein</fullName>
    </submittedName>
</protein>
<evidence type="ECO:0000313" key="2">
    <source>
        <dbReference type="Proteomes" id="UP000265520"/>
    </source>
</evidence>
<evidence type="ECO:0000313" key="1">
    <source>
        <dbReference type="EMBL" id="MCI36588.1"/>
    </source>
</evidence>
<reference evidence="1 2" key="1">
    <citation type="journal article" date="2018" name="Front. Plant Sci.">
        <title>Red Clover (Trifolium pratense) and Zigzag Clover (T. medium) - A Picture of Genomic Similarities and Differences.</title>
        <authorList>
            <person name="Dluhosova J."/>
            <person name="Istvanek J."/>
            <person name="Nedelnik J."/>
            <person name="Repkova J."/>
        </authorList>
    </citation>
    <scope>NUCLEOTIDE SEQUENCE [LARGE SCALE GENOMIC DNA]</scope>
    <source>
        <strain evidence="2">cv. 10/8</strain>
        <tissue evidence="1">Leaf</tissue>
    </source>
</reference>
<proteinExistence type="predicted"/>